<dbReference type="AlphaFoldDB" id="L1LCZ7"/>
<dbReference type="STRING" id="1537102.L1LCZ7"/>
<evidence type="ECO:0000313" key="3">
    <source>
        <dbReference type="EMBL" id="EKX73211.1"/>
    </source>
</evidence>
<reference evidence="3 4" key="1">
    <citation type="journal article" date="2012" name="BMC Genomics">
        <title>Comparative genomic analysis and phylogenetic position of Theileria equi.</title>
        <authorList>
            <person name="Kappmeyer L.S."/>
            <person name="Thiagarajan M."/>
            <person name="Herndon D.R."/>
            <person name="Ramsay J.D."/>
            <person name="Caler E."/>
            <person name="Djikeng A."/>
            <person name="Gillespie J.J."/>
            <person name="Lau A.O."/>
            <person name="Roalson E.H."/>
            <person name="Silva J.C."/>
            <person name="Silva M.G."/>
            <person name="Suarez C.E."/>
            <person name="Ueti M.W."/>
            <person name="Nene V.M."/>
            <person name="Mealey R.H."/>
            <person name="Knowles D.P."/>
            <person name="Brayton K.A."/>
        </authorList>
    </citation>
    <scope>NUCLEOTIDE SEQUENCE [LARGE SCALE GENOMIC DNA]</scope>
    <source>
        <strain evidence="3 4">WA</strain>
    </source>
</reference>
<dbReference type="InterPro" id="IPR036188">
    <property type="entry name" value="FAD/NAD-bd_sf"/>
</dbReference>
<dbReference type="InterPro" id="IPR000806">
    <property type="entry name" value="RabGDI"/>
</dbReference>
<dbReference type="Proteomes" id="UP000031512">
    <property type="component" value="Unassembled WGS sequence"/>
</dbReference>
<sequence>MDEIYDVIVCGTGLKESILSGLLSQSGKKVLVLDRNSYYGGESASLNLTNLYKHFKPGTTPPERFGVNRDWNVDLIPKFVLAGGTLVKILRATGTSQYLEWQVLDGSYVYQHQKATLLSNEKFIHKVPATDKEALSSPLMGFFEKTRCHNFYRFVAHFDENKKETWKGHDPFKESIKVYYSHYGLEENTIDFLGHAVALYTSDEYLKKPAVEPIKRMKLYMESLMRFGSSPFIYPVYGLGGIPEAFSRRCAIYRGTFMLNKAVNKFLYDEDGKVCGVGTEDGEVAKCSMVVCDPTYAAALAPNKVKSVEKVIRCICILSEPIPETNNATSCQIIIPQKQLGRNHDIYITLVSHSHGVTAKGKFVCIISTTVETPNPLREIAPAMAIIGPVDDTFVQISDVYVPTEKGSTDNVYVTESYDATSHFESASNDVLRLWKEITGTDLDLSKIDVSRYSLLCLTSFHTLDTLFLQEEKENDEL</sequence>
<dbReference type="GO" id="GO:0005737">
    <property type="term" value="C:cytoplasm"/>
    <property type="evidence" value="ECO:0007669"/>
    <property type="project" value="TreeGrafter"/>
</dbReference>
<dbReference type="Gene3D" id="3.30.519.10">
    <property type="entry name" value="Guanine Nucleotide Dissociation Inhibitor, domain 2"/>
    <property type="match status" value="1"/>
</dbReference>
<keyword evidence="4" id="KW-1185">Reference proteome</keyword>
<dbReference type="GeneID" id="15802818"/>
<dbReference type="GO" id="GO:0015031">
    <property type="term" value="P:protein transport"/>
    <property type="evidence" value="ECO:0007669"/>
    <property type="project" value="InterPro"/>
</dbReference>
<dbReference type="InterPro" id="IPR018203">
    <property type="entry name" value="GDP_dissociation_inhibitor"/>
</dbReference>
<dbReference type="FunFam" id="1.10.405.10:FF:000011">
    <property type="entry name" value="Rab GDP dissociation inhibitor"/>
    <property type="match status" value="1"/>
</dbReference>
<dbReference type="PANTHER" id="PTHR11787">
    <property type="entry name" value="RAB GDP-DISSOCIATION INHIBITOR"/>
    <property type="match status" value="1"/>
</dbReference>
<gene>
    <name evidence="3" type="ORF">BEWA_052660</name>
</gene>
<proteinExistence type="inferred from homology"/>
<dbReference type="VEuPathDB" id="PiroplasmaDB:BEWA_052660"/>
<comment type="caution">
    <text evidence="3">The sequence shown here is derived from an EMBL/GenBank/DDBJ whole genome shotgun (WGS) entry which is preliminary data.</text>
</comment>
<dbReference type="EMBL" id="ACOU01000003">
    <property type="protein sequence ID" value="EKX73211.1"/>
    <property type="molecule type" value="Genomic_DNA"/>
</dbReference>
<dbReference type="OrthoDB" id="9446342at2759"/>
<dbReference type="KEGG" id="beq:BEWA_052660"/>
<organism evidence="3 4">
    <name type="scientific">Theileria equi strain WA</name>
    <dbReference type="NCBI Taxonomy" id="1537102"/>
    <lineage>
        <taxon>Eukaryota</taxon>
        <taxon>Sar</taxon>
        <taxon>Alveolata</taxon>
        <taxon>Apicomplexa</taxon>
        <taxon>Aconoidasida</taxon>
        <taxon>Piroplasmida</taxon>
        <taxon>Theileriidae</taxon>
        <taxon>Theileria</taxon>
    </lineage>
</organism>
<dbReference type="PANTHER" id="PTHR11787:SF8">
    <property type="entry name" value="RAB GDP DISSOCIATION INHIBITOR"/>
    <property type="match status" value="1"/>
</dbReference>
<name>L1LCZ7_THEEQ</name>
<dbReference type="Gene3D" id="3.50.50.60">
    <property type="entry name" value="FAD/NAD(P)-binding domain"/>
    <property type="match status" value="1"/>
</dbReference>
<comment type="similarity">
    <text evidence="1 2">Belongs to the Rab GDI family.</text>
</comment>
<dbReference type="Gene3D" id="1.10.405.10">
    <property type="entry name" value="Guanine Nucleotide Dissociation Inhibitor, domain 1"/>
    <property type="match status" value="1"/>
</dbReference>
<evidence type="ECO:0000256" key="1">
    <source>
        <dbReference type="ARBA" id="ARBA00005593"/>
    </source>
</evidence>
<evidence type="ECO:0000256" key="2">
    <source>
        <dbReference type="RuleBase" id="RU363124"/>
    </source>
</evidence>
<dbReference type="RefSeq" id="XP_004832663.1">
    <property type="nucleotide sequence ID" value="XM_004832606.1"/>
</dbReference>
<accession>L1LCZ7</accession>
<dbReference type="GO" id="GO:0016192">
    <property type="term" value="P:vesicle-mediated transport"/>
    <property type="evidence" value="ECO:0007669"/>
    <property type="project" value="TreeGrafter"/>
</dbReference>
<evidence type="ECO:0000313" key="4">
    <source>
        <dbReference type="Proteomes" id="UP000031512"/>
    </source>
</evidence>
<dbReference type="Pfam" id="PF00996">
    <property type="entry name" value="GDI"/>
    <property type="match status" value="1"/>
</dbReference>
<dbReference type="PRINTS" id="PR00892">
    <property type="entry name" value="RABGDI"/>
</dbReference>
<dbReference type="SUPFAM" id="SSF51905">
    <property type="entry name" value="FAD/NAD(P)-binding domain"/>
    <property type="match status" value="2"/>
</dbReference>
<dbReference type="GO" id="GO:0005093">
    <property type="term" value="F:Rab GDP-dissociation inhibitor activity"/>
    <property type="evidence" value="ECO:0007669"/>
    <property type="project" value="InterPro"/>
</dbReference>
<protein>
    <recommendedName>
        <fullName evidence="2">Rab GDP dissociation inhibitor</fullName>
    </recommendedName>
</protein>
<dbReference type="GO" id="GO:0007264">
    <property type="term" value="P:small GTPase-mediated signal transduction"/>
    <property type="evidence" value="ECO:0007669"/>
    <property type="project" value="InterPro"/>
</dbReference>
<dbReference type="eggNOG" id="KOG1439">
    <property type="taxonomic scope" value="Eukaryota"/>
</dbReference>
<dbReference type="PRINTS" id="PR00891">
    <property type="entry name" value="RABGDIREP"/>
</dbReference>